<feature type="region of interest" description="Disordered" evidence="1">
    <location>
        <begin position="294"/>
        <end position="474"/>
    </location>
</feature>
<dbReference type="InterPro" id="IPR043502">
    <property type="entry name" value="DNA/RNA_pol_sf"/>
</dbReference>
<feature type="compositionally biased region" description="Low complexity" evidence="1">
    <location>
        <begin position="342"/>
        <end position="353"/>
    </location>
</feature>
<evidence type="ECO:0000313" key="3">
    <source>
        <dbReference type="EMBL" id="KAK2706705.1"/>
    </source>
</evidence>
<dbReference type="SUPFAM" id="SSF50978">
    <property type="entry name" value="WD40 repeat-like"/>
    <property type="match status" value="1"/>
</dbReference>
<dbReference type="AlphaFoldDB" id="A0AA88H7I1"/>
<sequence>MYARYLMYKSTFWALHLPKEGVIALEGFVKLWDVRQAEQPVAVFRPAIGTVDCFTVTLGQTSYNDKIVAAGFDNGDIKIFDLRNMAVVKEVNITGGVCSMQFSEKSDSLLVTGINSRICYFPLDIANKESVIWESSWRKSTVWTGKLMPQSAAIFSTTAGDGSVGIWRVGFSNHMRLKHPNAPIPLTKSEICPICQKSGFATKIGLSRHQRHMHKIEYNQRILIPEWVDEEGNLVAEKEARIILSYGDKPSSDADINKQLAIAFPKRTIDAYKGRRRTADHQLLVAQAIERLTSRPCPQPSPPASHPPLSLPNESAVPYVQPSCSAPKGHILPPQHPRKSSRLSSSSPAVLLSTPKVDDFPISKPGPSRRPIPENRRTTRSLSWQDSTITSTSNPSSSLSDRPMGPTLEAEKPRSKKTERRKLSERPTVELPTIVETPEKAEREEPNLLFNPEAPKFIPPHPQQHRSPVSSDPVPPIPVSSPVDLFNDFFKSANSRSLTKKSALDTKLHSLVNLCLAERPSEGVLIINEILEDYFYKPTKPKGASRSEGPMRHDGFRSRKAKRAYRRQQYARIQRLWKKNPSIAADAVLDMSKKPGPVDISAFKQFWTGTFERPSPLDIEPLPPVGNQHDVSTLWRPIEAPEIAKLKPFGDPSPGPDGLRIVDCTQFGYKVLAVLSTAIYFFRVTPKPFLKSRTVFLPKSDGATDPADFRPISISSMLQRWLHGVIATRLAKVVDISPAQIAFSQVDDVRKAFDSVSHHSTLRACRAQSLPPSFLDYIESIYRETTSILELPNGRGDTLAKLSRGVKQGDPLNPVLFNLVVDEALRAIPHGVGFTINDTLIPAIAYADDLVIASSTKVGLQKSVDIIVKVLKKRGLDINGVKSILVGIDVHPKSKKTKFVTIPFVSVDNTPGKVLRADQEVSYLGVDMAPYAVKNPTTHNDLDTLLTKIKKAPLFPHQHLFCLKQFIIPKFVHQLTLSPFSSGSLAALDRSVRSSMRAFLDVPHEVPNAYLHARVSEGGLGIQELRLSIPRIRASRIAKTIQKVSCYEPPHPFLTVCRTNEMDNHRNYLRKLLKAGETYAMSKTHYDRYHSN</sequence>
<accession>A0AA88H7I1</accession>
<dbReference type="SUPFAM" id="SSF56672">
    <property type="entry name" value="DNA/RNA polymerases"/>
    <property type="match status" value="1"/>
</dbReference>
<dbReference type="Pfam" id="PF00078">
    <property type="entry name" value="RVT_1"/>
    <property type="match status" value="1"/>
</dbReference>
<feature type="domain" description="Reverse transcriptase" evidence="2">
    <location>
        <begin position="678"/>
        <end position="928"/>
    </location>
</feature>
<dbReference type="CDD" id="cd01650">
    <property type="entry name" value="RT_nLTR_like"/>
    <property type="match status" value="1"/>
</dbReference>
<feature type="compositionally biased region" description="Low complexity" evidence="1">
    <location>
        <begin position="387"/>
        <end position="400"/>
    </location>
</feature>
<gene>
    <name evidence="3" type="ORF">QYM36_014671</name>
</gene>
<dbReference type="EMBL" id="JAVRJZ010000019">
    <property type="protein sequence ID" value="KAK2706705.1"/>
    <property type="molecule type" value="Genomic_DNA"/>
</dbReference>
<feature type="region of interest" description="Disordered" evidence="1">
    <location>
        <begin position="541"/>
        <end position="561"/>
    </location>
</feature>
<dbReference type="GO" id="GO:0071897">
    <property type="term" value="P:DNA biosynthetic process"/>
    <property type="evidence" value="ECO:0007669"/>
    <property type="project" value="UniProtKB-ARBA"/>
</dbReference>
<dbReference type="PANTHER" id="PTHR19446">
    <property type="entry name" value="REVERSE TRANSCRIPTASES"/>
    <property type="match status" value="1"/>
</dbReference>
<feature type="compositionally biased region" description="Pro residues" evidence="1">
    <location>
        <begin position="297"/>
        <end position="310"/>
    </location>
</feature>
<dbReference type="InterPro" id="IPR036322">
    <property type="entry name" value="WD40_repeat_dom_sf"/>
</dbReference>
<reference evidence="3" key="1">
    <citation type="submission" date="2023-07" db="EMBL/GenBank/DDBJ databases">
        <title>Chromosome-level genome assembly of Artemia franciscana.</title>
        <authorList>
            <person name="Jo E."/>
        </authorList>
    </citation>
    <scope>NUCLEOTIDE SEQUENCE</scope>
    <source>
        <tissue evidence="3">Whole body</tissue>
    </source>
</reference>
<dbReference type="InterPro" id="IPR000477">
    <property type="entry name" value="RT_dom"/>
</dbReference>
<proteinExistence type="predicted"/>
<name>A0AA88H7I1_ARTSF</name>
<dbReference type="PROSITE" id="PS50878">
    <property type="entry name" value="RT_POL"/>
    <property type="match status" value="1"/>
</dbReference>
<evidence type="ECO:0000313" key="4">
    <source>
        <dbReference type="Proteomes" id="UP001187531"/>
    </source>
</evidence>
<feature type="compositionally biased region" description="Basic and acidic residues" evidence="1">
    <location>
        <begin position="437"/>
        <end position="446"/>
    </location>
</feature>
<protein>
    <recommendedName>
        <fullName evidence="2">Reverse transcriptase domain-containing protein</fullName>
    </recommendedName>
</protein>
<organism evidence="3 4">
    <name type="scientific">Artemia franciscana</name>
    <name type="common">Brine shrimp</name>
    <name type="synonym">Artemia sanfranciscana</name>
    <dbReference type="NCBI Taxonomy" id="6661"/>
    <lineage>
        <taxon>Eukaryota</taxon>
        <taxon>Metazoa</taxon>
        <taxon>Ecdysozoa</taxon>
        <taxon>Arthropoda</taxon>
        <taxon>Crustacea</taxon>
        <taxon>Branchiopoda</taxon>
        <taxon>Anostraca</taxon>
        <taxon>Artemiidae</taxon>
        <taxon>Artemia</taxon>
    </lineage>
</organism>
<comment type="caution">
    <text evidence="3">The sequence shown here is derived from an EMBL/GenBank/DDBJ whole genome shotgun (WGS) entry which is preliminary data.</text>
</comment>
<dbReference type="Proteomes" id="UP001187531">
    <property type="component" value="Unassembled WGS sequence"/>
</dbReference>
<evidence type="ECO:0000259" key="2">
    <source>
        <dbReference type="PROSITE" id="PS50878"/>
    </source>
</evidence>
<dbReference type="Gene3D" id="2.130.10.10">
    <property type="entry name" value="YVTN repeat-like/Quinoprotein amine dehydrogenase"/>
    <property type="match status" value="1"/>
</dbReference>
<keyword evidence="4" id="KW-1185">Reference proteome</keyword>
<evidence type="ECO:0000256" key="1">
    <source>
        <dbReference type="SAM" id="MobiDB-lite"/>
    </source>
</evidence>
<dbReference type="InterPro" id="IPR015943">
    <property type="entry name" value="WD40/YVTN_repeat-like_dom_sf"/>
</dbReference>